<keyword evidence="3 8" id="KW-0240">DNA-directed RNA polymerase</keyword>
<dbReference type="Gene3D" id="3.30.1360.10">
    <property type="entry name" value="RNA polymerase, RBP11-like subunit"/>
    <property type="match status" value="1"/>
</dbReference>
<evidence type="ECO:0000256" key="5">
    <source>
        <dbReference type="ARBA" id="ARBA00022695"/>
    </source>
</evidence>
<dbReference type="GO" id="GO:0046983">
    <property type="term" value="F:protein dimerization activity"/>
    <property type="evidence" value="ECO:0007669"/>
    <property type="project" value="InterPro"/>
</dbReference>
<dbReference type="Pfam" id="PF01193">
    <property type="entry name" value="RNA_pol_L"/>
    <property type="match status" value="1"/>
</dbReference>
<protein>
    <recommendedName>
        <fullName evidence="8">DNA-directed RNA polymerase subunit alpha</fullName>
        <shortName evidence="8">PEP</shortName>
        <ecNumber evidence="8">2.7.7.6</ecNumber>
    </recommendedName>
    <alternativeName>
        <fullName evidence="8">Plastid-encoded RNA polymerase subunit alpha</fullName>
        <shortName evidence="8">RNA polymerase subunit alpha</shortName>
    </alternativeName>
</protein>
<name>A0A2U9NND2_9STRA</name>
<dbReference type="GO" id="GO:0000428">
    <property type="term" value="C:DNA-directed RNA polymerase complex"/>
    <property type="evidence" value="ECO:0007669"/>
    <property type="project" value="UniProtKB-KW"/>
</dbReference>
<dbReference type="Pfam" id="PF03118">
    <property type="entry name" value="RNA_pol_A_CTD"/>
    <property type="match status" value="1"/>
</dbReference>
<dbReference type="EMBL" id="MG755794">
    <property type="protein sequence ID" value="AWT38630.1"/>
    <property type="molecule type" value="Genomic_DNA"/>
</dbReference>
<dbReference type="GO" id="GO:0003677">
    <property type="term" value="F:DNA binding"/>
    <property type="evidence" value="ECO:0007669"/>
    <property type="project" value="UniProtKB-UniRule"/>
</dbReference>
<dbReference type="InterPro" id="IPR011773">
    <property type="entry name" value="DNA-dir_RpoA"/>
</dbReference>
<sequence>MNNFYIKCLKSEKINSGSMYGQFLINALRPGQGITVGNLLRRVLLSDLGGTTITAVRIAGVRDEFSTIPGVREDILEILLNLKGIVLKNKTTDPQFGRLKVKGPAVVTASSIQLSSDLEIVNPNHYIATISTSNLLEIELKFEYGTGYKLAGQTFCKKSQDFLQIDAVFMPVQKVDFKIENVYDNTDFLTERLFLDVWTNGSISPEDAISSASQFIIDLFSSLMENKLTEEVNELENENTSMPKNPHTNIAIEELHLSVRAYNCLKRAQINTIGDLLEYSPEKLQELKNFGRKSADEVFTTLKNKLGIVLK</sequence>
<keyword evidence="5 8" id="KW-0548">Nucleotidyltransferase</keyword>
<comment type="function">
    <text evidence="1 8">DNA-dependent RNA polymerase catalyzes the transcription of DNA into RNA using the four ribonucleoside triphosphates as substrates.</text>
</comment>
<dbReference type="NCBIfam" id="NF003519">
    <property type="entry name" value="PRK05182.2-5"/>
    <property type="match status" value="1"/>
</dbReference>
<evidence type="ECO:0000256" key="3">
    <source>
        <dbReference type="ARBA" id="ARBA00022478"/>
    </source>
</evidence>
<evidence type="ECO:0000256" key="8">
    <source>
        <dbReference type="HAMAP-Rule" id="MF_00059"/>
    </source>
</evidence>
<dbReference type="NCBIfam" id="NF003516">
    <property type="entry name" value="PRK05182.2-2"/>
    <property type="match status" value="1"/>
</dbReference>
<dbReference type="InterPro" id="IPR011262">
    <property type="entry name" value="DNA-dir_RNA_pol_insert"/>
</dbReference>
<evidence type="ECO:0000256" key="6">
    <source>
        <dbReference type="ARBA" id="ARBA00023163"/>
    </source>
</evidence>
<evidence type="ECO:0000256" key="2">
    <source>
        <dbReference type="ARBA" id="ARBA00007123"/>
    </source>
</evidence>
<keyword evidence="6 8" id="KW-0804">Transcription</keyword>
<dbReference type="EC" id="2.7.7.6" evidence="8"/>
<keyword evidence="10" id="KW-0150">Chloroplast</keyword>
<dbReference type="InterPro" id="IPR036643">
    <property type="entry name" value="RNApol_insert_sf"/>
</dbReference>
<dbReference type="HAMAP" id="MF_00059">
    <property type="entry name" value="RNApol_bact_RpoA"/>
    <property type="match status" value="1"/>
</dbReference>
<geneLocation type="chloroplast" evidence="10"/>
<dbReference type="CDD" id="cd06928">
    <property type="entry name" value="RNAP_alpha_NTD"/>
    <property type="match status" value="1"/>
</dbReference>
<evidence type="ECO:0000256" key="7">
    <source>
        <dbReference type="ARBA" id="ARBA00048552"/>
    </source>
</evidence>
<comment type="catalytic activity">
    <reaction evidence="7 8">
        <text>RNA(n) + a ribonucleoside 5'-triphosphate = RNA(n+1) + diphosphate</text>
        <dbReference type="Rhea" id="RHEA:21248"/>
        <dbReference type="Rhea" id="RHEA-COMP:14527"/>
        <dbReference type="Rhea" id="RHEA-COMP:17342"/>
        <dbReference type="ChEBI" id="CHEBI:33019"/>
        <dbReference type="ChEBI" id="CHEBI:61557"/>
        <dbReference type="ChEBI" id="CHEBI:140395"/>
        <dbReference type="EC" id="2.7.7.6"/>
    </reaction>
</comment>
<reference evidence="10" key="1">
    <citation type="journal article" date="2018" name="Adv. Bot. Res.">
        <title>Evolution of the Plastid Genomes in Diatoms.</title>
        <authorList>
            <person name="Yu M."/>
            <person name="Ashworth M.P."/>
            <person name="Hajrah N.H."/>
            <person name="Khiyami M.A."/>
            <person name="Sabir M.J."/>
            <person name="Alhebshi A.M."/>
            <person name="Al-Malki A.L."/>
            <person name="Sabir J.S.M."/>
            <person name="Theriot E.C."/>
            <person name="Jansen R.K."/>
        </authorList>
    </citation>
    <scope>NUCLEOTIDE SEQUENCE</scope>
</reference>
<evidence type="ECO:0000259" key="9">
    <source>
        <dbReference type="SMART" id="SM00662"/>
    </source>
</evidence>
<comment type="subcellular location">
    <subcellularLocation>
        <location evidence="8">Plastid</location>
        <location evidence="8">Chloroplast</location>
    </subcellularLocation>
</comment>
<dbReference type="SUPFAM" id="SSF55257">
    <property type="entry name" value="RBP11-like subunits of RNA polymerase"/>
    <property type="match status" value="1"/>
</dbReference>
<keyword evidence="4 8" id="KW-0808">Transferase</keyword>
<organism evidence="10">
    <name type="scientific">Plagiogrammopsis vanheurckii</name>
    <dbReference type="NCBI Taxonomy" id="1234821"/>
    <lineage>
        <taxon>Eukaryota</taxon>
        <taxon>Sar</taxon>
        <taxon>Stramenopiles</taxon>
        <taxon>Ochrophyta</taxon>
        <taxon>Bacillariophyta</taxon>
        <taxon>Mediophyceae</taxon>
        <taxon>Cymatosirophycidae</taxon>
        <taxon>Cymatosirales</taxon>
        <taxon>Cymatosiraceae</taxon>
        <taxon>Plagiogrammopsis</taxon>
    </lineage>
</organism>
<comment type="similarity">
    <text evidence="2 8">Belongs to the RNA polymerase alpha chain family.</text>
</comment>
<dbReference type="SUPFAM" id="SSF47789">
    <property type="entry name" value="C-terminal domain of RNA polymerase alpha subunit"/>
    <property type="match status" value="1"/>
</dbReference>
<dbReference type="InterPro" id="IPR011260">
    <property type="entry name" value="RNAP_asu_C"/>
</dbReference>
<feature type="domain" description="DNA-directed RNA polymerase RpoA/D/Rpb3-type" evidence="9">
    <location>
        <begin position="20"/>
        <end position="226"/>
    </location>
</feature>
<gene>
    <name evidence="8 10" type="primary">rpoA</name>
</gene>
<dbReference type="GeneID" id="36958464"/>
<dbReference type="RefSeq" id="YP_009496190.1">
    <property type="nucleotide sequence ID" value="NC_037997.1"/>
</dbReference>
<proteinExistence type="inferred from homology"/>
<comment type="domain">
    <text evidence="8">The N-terminal domain is essential for RNAP assembly and basal transcription, whereas the C-terminal domain is involved in interaction with transcriptional regulators and with upstream promoter elements.</text>
</comment>
<dbReference type="FunFam" id="2.170.120.12:FF:000001">
    <property type="entry name" value="DNA-directed RNA polymerase subunit alpha"/>
    <property type="match status" value="1"/>
</dbReference>
<dbReference type="Pfam" id="PF01000">
    <property type="entry name" value="RNA_pol_A_bac"/>
    <property type="match status" value="1"/>
</dbReference>
<dbReference type="InterPro" id="IPR036603">
    <property type="entry name" value="RBP11-like"/>
</dbReference>
<dbReference type="GO" id="GO:0006351">
    <property type="term" value="P:DNA-templated transcription"/>
    <property type="evidence" value="ECO:0007669"/>
    <property type="project" value="UniProtKB-UniRule"/>
</dbReference>
<comment type="subunit">
    <text evidence="8">In plastids the minimal PEP RNA polymerase catalytic core is composed of four subunits: alpha, beta, beta', and beta''. When a (nuclear-encoded) sigma factor is associated with the core the holoenzyme is formed, which can initiate transcription.</text>
</comment>
<evidence type="ECO:0000256" key="4">
    <source>
        <dbReference type="ARBA" id="ARBA00022679"/>
    </source>
</evidence>
<feature type="region of interest" description="Alpha C-terminal domain (alpha-CTD)" evidence="8">
    <location>
        <begin position="244"/>
        <end position="311"/>
    </location>
</feature>
<dbReference type="GO" id="GO:0003899">
    <property type="term" value="F:DNA-directed RNA polymerase activity"/>
    <property type="evidence" value="ECO:0007669"/>
    <property type="project" value="UniProtKB-UniRule"/>
</dbReference>
<feature type="region of interest" description="Alpha N-terminal domain (alpha-NTD)" evidence="8">
    <location>
        <begin position="1"/>
        <end position="229"/>
    </location>
</feature>
<dbReference type="AlphaFoldDB" id="A0A2U9NND2"/>
<dbReference type="Gene3D" id="2.170.120.12">
    <property type="entry name" value="DNA-directed RNA polymerase, insert domain"/>
    <property type="match status" value="1"/>
</dbReference>
<dbReference type="SUPFAM" id="SSF56553">
    <property type="entry name" value="Insert subdomain of RNA polymerase alpha subunit"/>
    <property type="match status" value="1"/>
</dbReference>
<dbReference type="InterPro" id="IPR011263">
    <property type="entry name" value="DNA-dir_RNA_pol_RpoA/D/Rpb3"/>
</dbReference>
<accession>A0A2U9NND2</accession>
<dbReference type="NCBIfam" id="TIGR02027">
    <property type="entry name" value="rpoA"/>
    <property type="match status" value="1"/>
</dbReference>
<dbReference type="Gene3D" id="1.10.150.20">
    <property type="entry name" value="5' to 3' exonuclease, C-terminal subdomain"/>
    <property type="match status" value="1"/>
</dbReference>
<dbReference type="GO" id="GO:0009507">
    <property type="term" value="C:chloroplast"/>
    <property type="evidence" value="ECO:0007669"/>
    <property type="project" value="UniProtKB-SubCell"/>
</dbReference>
<keyword evidence="10" id="KW-0934">Plastid</keyword>
<dbReference type="SMART" id="SM00662">
    <property type="entry name" value="RPOLD"/>
    <property type="match status" value="1"/>
</dbReference>
<evidence type="ECO:0000313" key="10">
    <source>
        <dbReference type="EMBL" id="AWT38630.1"/>
    </source>
</evidence>
<evidence type="ECO:0000256" key="1">
    <source>
        <dbReference type="ARBA" id="ARBA00004026"/>
    </source>
</evidence>